<protein>
    <submittedName>
        <fullName evidence="2">Uncharacterized protein</fullName>
    </submittedName>
</protein>
<evidence type="ECO:0000256" key="1">
    <source>
        <dbReference type="SAM" id="Phobius"/>
    </source>
</evidence>
<reference evidence="2" key="1">
    <citation type="submission" date="2023-06" db="EMBL/GenBank/DDBJ databases">
        <title>Genomic analysis of the entomopathogenic nematode Steinernema hermaphroditum.</title>
        <authorList>
            <person name="Schwarz E.M."/>
            <person name="Heppert J.K."/>
            <person name="Baniya A."/>
            <person name="Schwartz H.T."/>
            <person name="Tan C.-H."/>
            <person name="Antoshechkin I."/>
            <person name="Sternberg P.W."/>
            <person name="Goodrich-Blair H."/>
            <person name="Dillman A.R."/>
        </authorList>
    </citation>
    <scope>NUCLEOTIDE SEQUENCE</scope>
    <source>
        <strain evidence="2">PS9179</strain>
        <tissue evidence="2">Whole animal</tissue>
    </source>
</reference>
<keyword evidence="1" id="KW-0472">Membrane</keyword>
<gene>
    <name evidence="2" type="ORF">QR680_003863</name>
</gene>
<dbReference type="AlphaFoldDB" id="A0AA39HLU3"/>
<evidence type="ECO:0000313" key="3">
    <source>
        <dbReference type="Proteomes" id="UP001175271"/>
    </source>
</evidence>
<name>A0AA39HLU3_9BILA</name>
<evidence type="ECO:0000313" key="2">
    <source>
        <dbReference type="EMBL" id="KAK0408265.1"/>
    </source>
</evidence>
<keyword evidence="1" id="KW-0812">Transmembrane</keyword>
<accession>A0AA39HLU3</accession>
<dbReference type="EMBL" id="JAUCMV010000003">
    <property type="protein sequence ID" value="KAK0408265.1"/>
    <property type="molecule type" value="Genomic_DNA"/>
</dbReference>
<sequence length="221" mass="25098">MLEMAASLPDLEQQMKIAFVIIAITNIILIIMMLLICHMITRSRSLIGDEYDFKDHSYRRFLDHFDSHLMTPDQGMIFWRSFKKIVMDLTSDAEIKMAAAALLASFFTIVAAVFLLVSYAVKSMRSYCGSQQHLTKHQARQAGYHRLRDHTVVYITPNPVGYTYDVANPIGNVVFCDFGENKDGLTIAEALIADVDEVGEFRFLCKTGTEMHEEANAEKEE</sequence>
<dbReference type="Proteomes" id="UP001175271">
    <property type="component" value="Unassembled WGS sequence"/>
</dbReference>
<organism evidence="2 3">
    <name type="scientific">Steinernema hermaphroditum</name>
    <dbReference type="NCBI Taxonomy" id="289476"/>
    <lineage>
        <taxon>Eukaryota</taxon>
        <taxon>Metazoa</taxon>
        <taxon>Ecdysozoa</taxon>
        <taxon>Nematoda</taxon>
        <taxon>Chromadorea</taxon>
        <taxon>Rhabditida</taxon>
        <taxon>Tylenchina</taxon>
        <taxon>Panagrolaimomorpha</taxon>
        <taxon>Strongyloidoidea</taxon>
        <taxon>Steinernematidae</taxon>
        <taxon>Steinernema</taxon>
    </lineage>
</organism>
<keyword evidence="3" id="KW-1185">Reference proteome</keyword>
<comment type="caution">
    <text evidence="2">The sequence shown here is derived from an EMBL/GenBank/DDBJ whole genome shotgun (WGS) entry which is preliminary data.</text>
</comment>
<proteinExistence type="predicted"/>
<feature type="transmembrane region" description="Helical" evidence="1">
    <location>
        <begin position="97"/>
        <end position="121"/>
    </location>
</feature>
<feature type="transmembrane region" description="Helical" evidence="1">
    <location>
        <begin position="17"/>
        <end position="37"/>
    </location>
</feature>
<keyword evidence="1" id="KW-1133">Transmembrane helix</keyword>